<dbReference type="SUPFAM" id="SSF53300">
    <property type="entry name" value="vWA-like"/>
    <property type="match status" value="1"/>
</dbReference>
<feature type="domain" description="VWFA" evidence="2">
    <location>
        <begin position="60"/>
        <end position="224"/>
    </location>
</feature>
<evidence type="ECO:0000313" key="4">
    <source>
        <dbReference type="Proteomes" id="UP000799770"/>
    </source>
</evidence>
<feature type="compositionally biased region" description="Low complexity" evidence="1">
    <location>
        <begin position="1"/>
        <end position="12"/>
    </location>
</feature>
<dbReference type="AlphaFoldDB" id="A0A6A5YTG2"/>
<dbReference type="Proteomes" id="UP000799770">
    <property type="component" value="Unassembled WGS sequence"/>
</dbReference>
<dbReference type="PANTHER" id="PTHR34706">
    <property type="entry name" value="SLR1338 PROTEIN"/>
    <property type="match status" value="1"/>
</dbReference>
<keyword evidence="4" id="KW-1185">Reference proteome</keyword>
<feature type="region of interest" description="Disordered" evidence="1">
    <location>
        <begin position="1"/>
        <end position="21"/>
    </location>
</feature>
<dbReference type="OrthoDB" id="2142040at2759"/>
<dbReference type="PROSITE" id="PS50234">
    <property type="entry name" value="VWFA"/>
    <property type="match status" value="1"/>
</dbReference>
<dbReference type="InterPro" id="IPR002035">
    <property type="entry name" value="VWF_A"/>
</dbReference>
<name>A0A6A5YTG2_9PLEO</name>
<dbReference type="PANTHER" id="PTHR34706:SF1">
    <property type="entry name" value="VWFA DOMAIN-CONTAINING PROTEIN"/>
    <property type="match status" value="1"/>
</dbReference>
<gene>
    <name evidence="3" type="ORF">BDV96DRAFT_651818</name>
</gene>
<evidence type="ECO:0000259" key="2">
    <source>
        <dbReference type="PROSITE" id="PS50234"/>
    </source>
</evidence>
<evidence type="ECO:0000256" key="1">
    <source>
        <dbReference type="SAM" id="MobiDB-lite"/>
    </source>
</evidence>
<protein>
    <recommendedName>
        <fullName evidence="2">VWFA domain-containing protein</fullName>
    </recommendedName>
</protein>
<dbReference type="Gene3D" id="3.40.50.410">
    <property type="entry name" value="von Willebrand factor, type A domain"/>
    <property type="match status" value="1"/>
</dbReference>
<evidence type="ECO:0000313" key="3">
    <source>
        <dbReference type="EMBL" id="KAF2109378.1"/>
    </source>
</evidence>
<reference evidence="3" key="1">
    <citation type="journal article" date="2020" name="Stud. Mycol.">
        <title>101 Dothideomycetes genomes: a test case for predicting lifestyles and emergence of pathogens.</title>
        <authorList>
            <person name="Haridas S."/>
            <person name="Albert R."/>
            <person name="Binder M."/>
            <person name="Bloem J."/>
            <person name="Labutti K."/>
            <person name="Salamov A."/>
            <person name="Andreopoulos B."/>
            <person name="Baker S."/>
            <person name="Barry K."/>
            <person name="Bills G."/>
            <person name="Bluhm B."/>
            <person name="Cannon C."/>
            <person name="Castanera R."/>
            <person name="Culley D."/>
            <person name="Daum C."/>
            <person name="Ezra D."/>
            <person name="Gonzalez J."/>
            <person name="Henrissat B."/>
            <person name="Kuo A."/>
            <person name="Liang C."/>
            <person name="Lipzen A."/>
            <person name="Lutzoni F."/>
            <person name="Magnuson J."/>
            <person name="Mondo S."/>
            <person name="Nolan M."/>
            <person name="Ohm R."/>
            <person name="Pangilinan J."/>
            <person name="Park H.-J."/>
            <person name="Ramirez L."/>
            <person name="Alfaro M."/>
            <person name="Sun H."/>
            <person name="Tritt A."/>
            <person name="Yoshinaga Y."/>
            <person name="Zwiers L.-H."/>
            <person name="Turgeon B."/>
            <person name="Goodwin S."/>
            <person name="Spatafora J."/>
            <person name="Crous P."/>
            <person name="Grigoriev I."/>
        </authorList>
    </citation>
    <scope>NUCLEOTIDE SEQUENCE</scope>
    <source>
        <strain evidence="3">CBS 627.86</strain>
    </source>
</reference>
<organism evidence="3 4">
    <name type="scientific">Lophiotrema nucula</name>
    <dbReference type="NCBI Taxonomy" id="690887"/>
    <lineage>
        <taxon>Eukaryota</taxon>
        <taxon>Fungi</taxon>
        <taxon>Dikarya</taxon>
        <taxon>Ascomycota</taxon>
        <taxon>Pezizomycotina</taxon>
        <taxon>Dothideomycetes</taxon>
        <taxon>Pleosporomycetidae</taxon>
        <taxon>Pleosporales</taxon>
        <taxon>Lophiotremataceae</taxon>
        <taxon>Lophiotrema</taxon>
    </lineage>
</organism>
<dbReference type="EMBL" id="ML977342">
    <property type="protein sequence ID" value="KAF2109378.1"/>
    <property type="molecule type" value="Genomic_DNA"/>
</dbReference>
<accession>A0A6A5YTG2</accession>
<sequence>MGDHMQQPITQTTGGGTPKLAAEPLLVDEKEIRDYPELNLDSEKIKQVLTERNKALAGRDTVVLLDYSGSMTTREPSWSNKARSEVQREILTAILNLVLKHDDDGIKVRLIKHKLVFHKDLVKDFLMTEAALKEFIDKFQPGGGTPLVTAVQAELSAYVKKCKEAKDAALPPKKFGMIVITDGEPDDEEATGTTIPRIIQEAACDVRDLGFNPQELFGIQFVLLTENKEHQVYYRRIDNTKTYSRKKTEANPDPETFECDVCDVFFFVEYGLLGGAESPLALAKITAGGVSESFDDLYGTEVPAEIKWVDDFIENNPDEGFVDRPIKERRKAN</sequence>
<proteinExistence type="predicted"/>
<dbReference type="InterPro" id="IPR036465">
    <property type="entry name" value="vWFA_dom_sf"/>
</dbReference>